<dbReference type="PANTHER" id="PTHR33867:SF1">
    <property type="entry name" value="RIBOSOME MATURATION FACTOR RIMP"/>
    <property type="match status" value="1"/>
</dbReference>
<dbReference type="Pfam" id="PF17384">
    <property type="entry name" value="DUF150_C"/>
    <property type="match status" value="1"/>
</dbReference>
<feature type="region of interest" description="Disordered" evidence="4">
    <location>
        <begin position="85"/>
        <end position="113"/>
    </location>
</feature>
<evidence type="ECO:0000256" key="2">
    <source>
        <dbReference type="ARBA" id="ARBA00022517"/>
    </source>
</evidence>
<dbReference type="HAMAP" id="MF_01077">
    <property type="entry name" value="RimP"/>
    <property type="match status" value="1"/>
</dbReference>
<dbReference type="Gene3D" id="3.30.300.70">
    <property type="entry name" value="RimP-like superfamily, N-terminal"/>
    <property type="match status" value="1"/>
</dbReference>
<evidence type="ECO:0000256" key="3">
    <source>
        <dbReference type="HAMAP-Rule" id="MF_01077"/>
    </source>
</evidence>
<dbReference type="InterPro" id="IPR028989">
    <property type="entry name" value="RimP_N"/>
</dbReference>
<comment type="function">
    <text evidence="3">Required for maturation of 30S ribosomal subunits.</text>
</comment>
<sequence length="209" mass="22565">MTKPDRSKMAARSGNSPSAAEAIAEAQRLHAFLAPTVAAANLYLEDVKVHFAGAHRTVSIIVDLPEDEAGGVGLDAISSISRELSDAMDTDPNDDGSAYDLEISSPGATRPLTEPRHWRRALGRMAKVNASDRENFMGRILAVEEDGVLFRPELPVKKGMKAKQGEPEKILFAVIRRGVVELEFARLDEAELDLEFEPTGGNAVDGEGN</sequence>
<organism evidence="7 8">
    <name type="scientific">Arthrobacter alpinus</name>
    <dbReference type="NCBI Taxonomy" id="656366"/>
    <lineage>
        <taxon>Bacteria</taxon>
        <taxon>Bacillati</taxon>
        <taxon>Actinomycetota</taxon>
        <taxon>Actinomycetes</taxon>
        <taxon>Micrococcales</taxon>
        <taxon>Micrococcaceae</taxon>
        <taxon>Arthrobacter</taxon>
    </lineage>
</organism>
<keyword evidence="2 3" id="KW-0690">Ribosome biogenesis</keyword>
<feature type="domain" description="Ribosome maturation factor RimP C-terminal" evidence="6">
    <location>
        <begin position="112"/>
        <end position="184"/>
    </location>
</feature>
<dbReference type="Proteomes" id="UP000182725">
    <property type="component" value="Unassembled WGS sequence"/>
</dbReference>
<reference evidence="7 8" key="1">
    <citation type="submission" date="2016-10" db="EMBL/GenBank/DDBJ databases">
        <authorList>
            <person name="de Groot N.N."/>
        </authorList>
    </citation>
    <scope>NUCLEOTIDE SEQUENCE [LARGE SCALE GENOMIC DNA]</scope>
    <source>
        <strain evidence="7 8">DSM 22274</strain>
    </source>
</reference>
<protein>
    <recommendedName>
        <fullName evidence="3">Ribosome maturation factor RimP</fullName>
    </recommendedName>
</protein>
<feature type="domain" description="Ribosome maturation factor RimP N-terminal" evidence="5">
    <location>
        <begin position="33"/>
        <end position="108"/>
    </location>
</feature>
<evidence type="ECO:0000256" key="4">
    <source>
        <dbReference type="SAM" id="MobiDB-lite"/>
    </source>
</evidence>
<evidence type="ECO:0000313" key="8">
    <source>
        <dbReference type="Proteomes" id="UP000182725"/>
    </source>
</evidence>
<dbReference type="GO" id="GO:0006412">
    <property type="term" value="P:translation"/>
    <property type="evidence" value="ECO:0007669"/>
    <property type="project" value="TreeGrafter"/>
</dbReference>
<evidence type="ECO:0000256" key="1">
    <source>
        <dbReference type="ARBA" id="ARBA00022490"/>
    </source>
</evidence>
<comment type="similarity">
    <text evidence="3">Belongs to the RimP family.</text>
</comment>
<evidence type="ECO:0000259" key="5">
    <source>
        <dbReference type="Pfam" id="PF02576"/>
    </source>
</evidence>
<dbReference type="CDD" id="cd01734">
    <property type="entry name" value="YlxS_C"/>
    <property type="match status" value="1"/>
</dbReference>
<accession>A0A1H5JXB3</accession>
<dbReference type="SUPFAM" id="SSF74942">
    <property type="entry name" value="YhbC-like, C-terminal domain"/>
    <property type="match status" value="1"/>
</dbReference>
<comment type="subcellular location">
    <subcellularLocation>
        <location evidence="3">Cytoplasm</location>
    </subcellularLocation>
</comment>
<dbReference type="GO" id="GO:0000028">
    <property type="term" value="P:ribosomal small subunit assembly"/>
    <property type="evidence" value="ECO:0007669"/>
    <property type="project" value="TreeGrafter"/>
</dbReference>
<dbReference type="InterPro" id="IPR028998">
    <property type="entry name" value="RimP_C"/>
</dbReference>
<dbReference type="Pfam" id="PF02576">
    <property type="entry name" value="RimP_N"/>
    <property type="match status" value="1"/>
</dbReference>
<dbReference type="SUPFAM" id="SSF75420">
    <property type="entry name" value="YhbC-like, N-terminal domain"/>
    <property type="match status" value="1"/>
</dbReference>
<dbReference type="InterPro" id="IPR035956">
    <property type="entry name" value="RimP_N_sf"/>
</dbReference>
<dbReference type="AlphaFoldDB" id="A0A1H5JXB3"/>
<dbReference type="InterPro" id="IPR036847">
    <property type="entry name" value="RimP_C_sf"/>
</dbReference>
<dbReference type="GO" id="GO:0005829">
    <property type="term" value="C:cytosol"/>
    <property type="evidence" value="ECO:0007669"/>
    <property type="project" value="TreeGrafter"/>
</dbReference>
<dbReference type="InterPro" id="IPR003728">
    <property type="entry name" value="Ribosome_maturation_RimP"/>
</dbReference>
<keyword evidence="1 3" id="KW-0963">Cytoplasm</keyword>
<dbReference type="RefSeq" id="WP_074711373.1">
    <property type="nucleotide sequence ID" value="NZ_FNTV01000001.1"/>
</dbReference>
<name>A0A1H5JXB3_9MICC</name>
<proteinExistence type="inferred from homology"/>
<dbReference type="PANTHER" id="PTHR33867">
    <property type="entry name" value="RIBOSOME MATURATION FACTOR RIMP"/>
    <property type="match status" value="1"/>
</dbReference>
<evidence type="ECO:0000259" key="6">
    <source>
        <dbReference type="Pfam" id="PF17384"/>
    </source>
</evidence>
<gene>
    <name evidence="3" type="primary">rimP</name>
    <name evidence="7" type="ORF">SAMN04489740_1787</name>
</gene>
<dbReference type="EMBL" id="FNTV01000001">
    <property type="protein sequence ID" value="SEE57176.1"/>
    <property type="molecule type" value="Genomic_DNA"/>
</dbReference>
<evidence type="ECO:0000313" key="7">
    <source>
        <dbReference type="EMBL" id="SEE57176.1"/>
    </source>
</evidence>